<dbReference type="RefSeq" id="WP_045980583.1">
    <property type="nucleotide sequence ID" value="NZ_CP023396.1"/>
</dbReference>
<evidence type="ECO:0000313" key="1">
    <source>
        <dbReference type="EMBL" id="KJY98600.1"/>
    </source>
</evidence>
<accession>A0A0F4PHR3</accession>
<keyword evidence="2" id="KW-1185">Reference proteome</keyword>
<dbReference type="OrthoDB" id="495830at2"/>
<reference evidence="1 2" key="1">
    <citation type="journal article" date="2015" name="BMC Genomics">
        <title>Genome mining reveals unlocked bioactive potential of marine Gram-negative bacteria.</title>
        <authorList>
            <person name="Machado H."/>
            <person name="Sonnenschein E.C."/>
            <person name="Melchiorsen J."/>
            <person name="Gram L."/>
        </authorList>
    </citation>
    <scope>NUCLEOTIDE SEQUENCE [LARGE SCALE GENOMIC DNA]</scope>
    <source>
        <strain evidence="1 2">S3137</strain>
    </source>
</reference>
<name>A0A0F4PHR3_9GAMM</name>
<sequence>MSKMDNFIGLSAVLTGFAESKLAPQIDPIDIKSEYLPLWQEKVDEQSNGLSSKILATYSDLKSVQPPLSDQKIGEAMLSERNGADFTMACRQLIYLWYMGAWPSVPKDNSRTDFTIVSSKAYSAGLVWQVMQAHPMGDSNERYGYWAEKPSATLSDFTGHSSEQ</sequence>
<protein>
    <recommendedName>
        <fullName evidence="3">Sorbitol dehydrogenase</fullName>
    </recommendedName>
</protein>
<dbReference type="Proteomes" id="UP000033664">
    <property type="component" value="Unassembled WGS sequence"/>
</dbReference>
<evidence type="ECO:0000313" key="2">
    <source>
        <dbReference type="Proteomes" id="UP000033664"/>
    </source>
</evidence>
<dbReference type="PATRIC" id="fig|151081.8.peg.3654"/>
<dbReference type="eggNOG" id="ENOG5032RCK">
    <property type="taxonomic scope" value="Bacteria"/>
</dbReference>
<dbReference type="EMBL" id="JXXZ01000010">
    <property type="protein sequence ID" value="KJY98600.1"/>
    <property type="molecule type" value="Genomic_DNA"/>
</dbReference>
<dbReference type="GeneID" id="58229371"/>
<comment type="caution">
    <text evidence="1">The sequence shown here is derived from an EMBL/GenBank/DDBJ whole genome shotgun (WGS) entry which is preliminary data.</text>
</comment>
<gene>
    <name evidence="1" type="ORF">TW72_12795</name>
</gene>
<evidence type="ECO:0008006" key="3">
    <source>
        <dbReference type="Google" id="ProtNLM"/>
    </source>
</evidence>
<dbReference type="AlphaFoldDB" id="A0A0F4PHR3"/>
<proteinExistence type="predicted"/>
<organism evidence="1 2">
    <name type="scientific">Pseudoalteromonas ruthenica</name>
    <dbReference type="NCBI Taxonomy" id="151081"/>
    <lineage>
        <taxon>Bacteria</taxon>
        <taxon>Pseudomonadati</taxon>
        <taxon>Pseudomonadota</taxon>
        <taxon>Gammaproteobacteria</taxon>
        <taxon>Alteromonadales</taxon>
        <taxon>Pseudoalteromonadaceae</taxon>
        <taxon>Pseudoalteromonas</taxon>
    </lineage>
</organism>